<organism evidence="7 8">
    <name type="scientific">Henosepilachna vigintioctopunctata</name>
    <dbReference type="NCBI Taxonomy" id="420089"/>
    <lineage>
        <taxon>Eukaryota</taxon>
        <taxon>Metazoa</taxon>
        <taxon>Ecdysozoa</taxon>
        <taxon>Arthropoda</taxon>
        <taxon>Hexapoda</taxon>
        <taxon>Insecta</taxon>
        <taxon>Pterygota</taxon>
        <taxon>Neoptera</taxon>
        <taxon>Endopterygota</taxon>
        <taxon>Coleoptera</taxon>
        <taxon>Polyphaga</taxon>
        <taxon>Cucujiformia</taxon>
        <taxon>Coccinelloidea</taxon>
        <taxon>Coccinellidae</taxon>
        <taxon>Epilachninae</taxon>
        <taxon>Epilachnini</taxon>
        <taxon>Henosepilachna</taxon>
    </lineage>
</organism>
<dbReference type="Pfam" id="PF00083">
    <property type="entry name" value="Sugar_tr"/>
    <property type="match status" value="1"/>
</dbReference>
<keyword evidence="4 5" id="KW-0472">Membrane</keyword>
<dbReference type="GO" id="GO:0016020">
    <property type="term" value="C:membrane"/>
    <property type="evidence" value="ECO:0007669"/>
    <property type="project" value="UniProtKB-SubCell"/>
</dbReference>
<evidence type="ECO:0000256" key="1">
    <source>
        <dbReference type="ARBA" id="ARBA00004141"/>
    </source>
</evidence>
<name>A0AAW1U5J6_9CUCU</name>
<dbReference type="InterPro" id="IPR050549">
    <property type="entry name" value="MFS_Trehalose_Transporter"/>
</dbReference>
<feature type="transmembrane region" description="Helical" evidence="5">
    <location>
        <begin position="107"/>
        <end position="129"/>
    </location>
</feature>
<gene>
    <name evidence="7" type="ORF">WA026_011035</name>
</gene>
<accession>A0AAW1U5J6</accession>
<feature type="domain" description="Major facilitator superfamily (MFS) profile" evidence="6">
    <location>
        <begin position="33"/>
        <end position="153"/>
    </location>
</feature>
<dbReference type="Gene3D" id="1.20.1250.20">
    <property type="entry name" value="MFS general substrate transporter like domains"/>
    <property type="match status" value="1"/>
</dbReference>
<dbReference type="InterPro" id="IPR005828">
    <property type="entry name" value="MFS_sugar_transport-like"/>
</dbReference>
<dbReference type="InterPro" id="IPR036259">
    <property type="entry name" value="MFS_trans_sf"/>
</dbReference>
<evidence type="ECO:0000256" key="2">
    <source>
        <dbReference type="ARBA" id="ARBA00022692"/>
    </source>
</evidence>
<feature type="transmembrane region" description="Helical" evidence="5">
    <location>
        <begin position="33"/>
        <end position="55"/>
    </location>
</feature>
<dbReference type="PROSITE" id="PS50850">
    <property type="entry name" value="MFS"/>
    <property type="match status" value="1"/>
</dbReference>
<dbReference type="SUPFAM" id="SSF103473">
    <property type="entry name" value="MFS general substrate transporter"/>
    <property type="match status" value="1"/>
</dbReference>
<dbReference type="PANTHER" id="PTHR48021">
    <property type="match status" value="1"/>
</dbReference>
<evidence type="ECO:0000259" key="6">
    <source>
        <dbReference type="PROSITE" id="PS50850"/>
    </source>
</evidence>
<evidence type="ECO:0000256" key="4">
    <source>
        <dbReference type="ARBA" id="ARBA00023136"/>
    </source>
</evidence>
<keyword evidence="2 5" id="KW-0812">Transmembrane</keyword>
<keyword evidence="8" id="KW-1185">Reference proteome</keyword>
<comment type="caution">
    <text evidence="7">The sequence shown here is derived from an EMBL/GenBank/DDBJ whole genome shotgun (WGS) entry which is preliminary data.</text>
</comment>
<keyword evidence="3 5" id="KW-1133">Transmembrane helix</keyword>
<dbReference type="InterPro" id="IPR020846">
    <property type="entry name" value="MFS_dom"/>
</dbReference>
<dbReference type="PANTHER" id="PTHR48021:SF24">
    <property type="entry name" value="MAJOR FACILITATOR SUPERFAMILY (MFS) PROFILE DOMAIN-CONTAINING PROTEIN"/>
    <property type="match status" value="1"/>
</dbReference>
<reference evidence="7 8" key="1">
    <citation type="submission" date="2023-03" db="EMBL/GenBank/DDBJ databases">
        <title>Genome insight into feeding habits of ladybird beetles.</title>
        <authorList>
            <person name="Li H.-S."/>
            <person name="Huang Y.-H."/>
            <person name="Pang H."/>
        </authorList>
    </citation>
    <scope>NUCLEOTIDE SEQUENCE [LARGE SCALE GENOMIC DNA]</scope>
    <source>
        <strain evidence="7">SYSU_2023b</strain>
        <tissue evidence="7">Whole body</tissue>
    </source>
</reference>
<evidence type="ECO:0000313" key="8">
    <source>
        <dbReference type="Proteomes" id="UP001431783"/>
    </source>
</evidence>
<dbReference type="GO" id="GO:0022857">
    <property type="term" value="F:transmembrane transporter activity"/>
    <property type="evidence" value="ECO:0007669"/>
    <property type="project" value="InterPro"/>
</dbReference>
<dbReference type="AlphaFoldDB" id="A0AAW1U5J6"/>
<evidence type="ECO:0000256" key="5">
    <source>
        <dbReference type="SAM" id="Phobius"/>
    </source>
</evidence>
<dbReference type="Proteomes" id="UP001431783">
    <property type="component" value="Unassembled WGS sequence"/>
</dbReference>
<evidence type="ECO:0000256" key="3">
    <source>
        <dbReference type="ARBA" id="ARBA00022989"/>
    </source>
</evidence>
<feature type="transmembrane region" description="Helical" evidence="5">
    <location>
        <begin position="75"/>
        <end position="95"/>
    </location>
</feature>
<evidence type="ECO:0000313" key="7">
    <source>
        <dbReference type="EMBL" id="KAK9875932.1"/>
    </source>
</evidence>
<protein>
    <recommendedName>
        <fullName evidence="6">Major facilitator superfamily (MFS) profile domain-containing protein</fullName>
    </recommendedName>
</protein>
<sequence length="153" mass="16251">MEDISASCVSLNILDSTEKETEKGTRQTLYRQLIATILAASFNIVFGISLAYSAILNPELAKNTSEIQTTETQRAWAASALTLAMPVGAPVSGILMDTVGRLNTVKIACVPAVIGWALIAISSDFYTLIAGRVFTGIASGELFQRRSIVSPPG</sequence>
<proteinExistence type="predicted"/>
<dbReference type="EMBL" id="JARQZJ010000035">
    <property type="protein sequence ID" value="KAK9875932.1"/>
    <property type="molecule type" value="Genomic_DNA"/>
</dbReference>
<comment type="subcellular location">
    <subcellularLocation>
        <location evidence="1">Membrane</location>
        <topology evidence="1">Multi-pass membrane protein</topology>
    </subcellularLocation>
</comment>